<gene>
    <name evidence="1" type="ORF">LEMA_uP061470.1</name>
</gene>
<dbReference type="VEuPathDB" id="FungiDB:LEMA_uP061470.1"/>
<dbReference type="Proteomes" id="UP000002668">
    <property type="component" value="Genome"/>
</dbReference>
<organism evidence="2">
    <name type="scientific">Leptosphaeria maculans (strain JN3 / isolate v23.1.3 / race Av1-4-5-6-7-8)</name>
    <name type="common">Blackleg fungus</name>
    <name type="synonym">Phoma lingam</name>
    <dbReference type="NCBI Taxonomy" id="985895"/>
    <lineage>
        <taxon>Eukaryota</taxon>
        <taxon>Fungi</taxon>
        <taxon>Dikarya</taxon>
        <taxon>Ascomycota</taxon>
        <taxon>Pezizomycotina</taxon>
        <taxon>Dothideomycetes</taxon>
        <taxon>Pleosporomycetidae</taxon>
        <taxon>Pleosporales</taxon>
        <taxon>Pleosporineae</taxon>
        <taxon>Leptosphaeriaceae</taxon>
        <taxon>Plenodomus</taxon>
        <taxon>Plenodomus lingam/Leptosphaeria maculans species complex</taxon>
    </lineage>
</organism>
<proteinExistence type="predicted"/>
<dbReference type="HOGENOM" id="CLU_2961214_0_0_1"/>
<accession>E4ZIU2</accession>
<dbReference type="InParanoid" id="E4ZIU2"/>
<protein>
    <submittedName>
        <fullName evidence="1">Predicted protein</fullName>
    </submittedName>
</protein>
<dbReference type="AlphaFoldDB" id="E4ZIU2"/>
<evidence type="ECO:0000313" key="2">
    <source>
        <dbReference type="Proteomes" id="UP000002668"/>
    </source>
</evidence>
<reference evidence="2" key="1">
    <citation type="journal article" date="2011" name="Nat. Commun.">
        <title>Effector diversification within compartments of the Leptosphaeria maculans genome affected by Repeat-Induced Point mutations.</title>
        <authorList>
            <person name="Rouxel T."/>
            <person name="Grandaubert J."/>
            <person name="Hane J.K."/>
            <person name="Hoede C."/>
            <person name="van de Wouw A.P."/>
            <person name="Couloux A."/>
            <person name="Dominguez V."/>
            <person name="Anthouard V."/>
            <person name="Bally P."/>
            <person name="Bourras S."/>
            <person name="Cozijnsen A.J."/>
            <person name="Ciuffetti L.M."/>
            <person name="Degrave A."/>
            <person name="Dilmaghani A."/>
            <person name="Duret L."/>
            <person name="Fudal I."/>
            <person name="Goodwin S.B."/>
            <person name="Gout L."/>
            <person name="Glaser N."/>
            <person name="Linglin J."/>
            <person name="Kema G.H.J."/>
            <person name="Lapalu N."/>
            <person name="Lawrence C.B."/>
            <person name="May K."/>
            <person name="Meyer M."/>
            <person name="Ollivier B."/>
            <person name="Poulain J."/>
            <person name="Schoch C.L."/>
            <person name="Simon A."/>
            <person name="Spatafora J.W."/>
            <person name="Stachowiak A."/>
            <person name="Turgeon B.G."/>
            <person name="Tyler B.M."/>
            <person name="Vincent D."/>
            <person name="Weissenbach J."/>
            <person name="Amselem J."/>
            <person name="Quesneville H."/>
            <person name="Oliver R.P."/>
            <person name="Wincker P."/>
            <person name="Balesdent M.-H."/>
            <person name="Howlett B.J."/>
        </authorList>
    </citation>
    <scope>NUCLEOTIDE SEQUENCE [LARGE SCALE GENOMIC DNA]</scope>
    <source>
        <strain evidence="2">JN3 / isolate v23.1.3 / race Av1-4-5-6-7-8</strain>
    </source>
</reference>
<dbReference type="EMBL" id="FP929065">
    <property type="protein sequence ID" value="CBX91113.1"/>
    <property type="molecule type" value="Genomic_DNA"/>
</dbReference>
<keyword evidence="2" id="KW-1185">Reference proteome</keyword>
<evidence type="ECO:0000313" key="1">
    <source>
        <dbReference type="EMBL" id="CBX91113.1"/>
    </source>
</evidence>
<name>E4ZIU2_LEPMJ</name>
<sequence length="59" mass="5969">MGLGACFGPPLRSGVFSPHPGGPVGGGVGGEVPDGGVVWCGERTVLYARVEVWKGWCAV</sequence>